<evidence type="ECO:0000313" key="4">
    <source>
        <dbReference type="EMBL" id="UUI69090.1"/>
    </source>
</evidence>
<dbReference type="Pfam" id="PF00583">
    <property type="entry name" value="Acetyltransf_1"/>
    <property type="match status" value="1"/>
</dbReference>
<keyword evidence="1" id="KW-0808">Transferase</keyword>
<dbReference type="RefSeq" id="WP_232417496.1">
    <property type="nucleotide sequence ID" value="NZ_CP101990.1"/>
</dbReference>
<dbReference type="InterPro" id="IPR000182">
    <property type="entry name" value="GNAT_dom"/>
</dbReference>
<evidence type="ECO:0000256" key="2">
    <source>
        <dbReference type="ARBA" id="ARBA00023315"/>
    </source>
</evidence>
<sequence>MSTEIVEVDFLDPRAVALRARMSQEMSDLYGRPRHTAGAEDIDPDSVIACLLVLDDGEPVGTVSLRRLRDLVEIKRMFLLPSTRGTGLAPRLLAEIEARAAQVTDRVVLHTGERQRAAIALYERSGYAPIEVFPPYDEVPESLCFAKTLAVRRPEGEPVPPM</sequence>
<dbReference type="EMBL" id="CP101990">
    <property type="protein sequence ID" value="UUI69090.1"/>
    <property type="molecule type" value="Genomic_DNA"/>
</dbReference>
<protein>
    <submittedName>
        <fullName evidence="4">GNAT family N-acetyltransferase</fullName>
    </submittedName>
</protein>
<dbReference type="PANTHER" id="PTHR43877">
    <property type="entry name" value="AMINOALKYLPHOSPHONATE N-ACETYLTRANSFERASE-RELATED-RELATED"/>
    <property type="match status" value="1"/>
</dbReference>
<dbReference type="PANTHER" id="PTHR43877:SF2">
    <property type="entry name" value="AMINOALKYLPHOSPHONATE N-ACETYLTRANSFERASE-RELATED"/>
    <property type="match status" value="1"/>
</dbReference>
<evidence type="ECO:0000259" key="3">
    <source>
        <dbReference type="PROSITE" id="PS51186"/>
    </source>
</evidence>
<organism evidence="4 5">
    <name type="scientific">Aeromicrobium duanguangcaii</name>
    <dbReference type="NCBI Taxonomy" id="2968086"/>
    <lineage>
        <taxon>Bacteria</taxon>
        <taxon>Bacillati</taxon>
        <taxon>Actinomycetota</taxon>
        <taxon>Actinomycetes</taxon>
        <taxon>Propionibacteriales</taxon>
        <taxon>Nocardioidaceae</taxon>
        <taxon>Aeromicrobium</taxon>
    </lineage>
</organism>
<dbReference type="Proteomes" id="UP001315860">
    <property type="component" value="Chromosome"/>
</dbReference>
<dbReference type="InterPro" id="IPR016181">
    <property type="entry name" value="Acyl_CoA_acyltransferase"/>
</dbReference>
<evidence type="ECO:0000256" key="1">
    <source>
        <dbReference type="ARBA" id="ARBA00022679"/>
    </source>
</evidence>
<dbReference type="CDD" id="cd04301">
    <property type="entry name" value="NAT_SF"/>
    <property type="match status" value="1"/>
</dbReference>
<dbReference type="Gene3D" id="3.40.630.30">
    <property type="match status" value="1"/>
</dbReference>
<dbReference type="PROSITE" id="PS51186">
    <property type="entry name" value="GNAT"/>
    <property type="match status" value="1"/>
</dbReference>
<keyword evidence="5" id="KW-1185">Reference proteome</keyword>
<name>A0ABY5KGX1_9ACTN</name>
<accession>A0ABY5KGX1</accession>
<proteinExistence type="predicted"/>
<gene>
    <name evidence="4" type="ORF">NP095_02975</name>
</gene>
<feature type="domain" description="N-acetyltransferase" evidence="3">
    <location>
        <begin position="6"/>
        <end position="150"/>
    </location>
</feature>
<reference evidence="4 5" key="1">
    <citation type="submission" date="2022-07" db="EMBL/GenBank/DDBJ databases">
        <title>Novel species in genus Aeromicrobium.</title>
        <authorList>
            <person name="Ye L."/>
        </authorList>
    </citation>
    <scope>NUCLEOTIDE SEQUENCE [LARGE SCALE GENOMIC DNA]</scope>
    <source>
        <strain evidence="5">zg-Y50</strain>
    </source>
</reference>
<dbReference type="InterPro" id="IPR050832">
    <property type="entry name" value="Bact_Acetyltransf"/>
</dbReference>
<dbReference type="SUPFAM" id="SSF55729">
    <property type="entry name" value="Acyl-CoA N-acyltransferases (Nat)"/>
    <property type="match status" value="1"/>
</dbReference>
<keyword evidence="2" id="KW-0012">Acyltransferase</keyword>
<evidence type="ECO:0000313" key="5">
    <source>
        <dbReference type="Proteomes" id="UP001315860"/>
    </source>
</evidence>